<evidence type="ECO:0000256" key="1">
    <source>
        <dbReference type="PROSITE-ProRule" id="PRU00339"/>
    </source>
</evidence>
<protein>
    <submittedName>
        <fullName evidence="3">Uncharacterized protein</fullName>
    </submittedName>
</protein>
<dbReference type="SUPFAM" id="SSF48452">
    <property type="entry name" value="TPR-like"/>
    <property type="match status" value="1"/>
</dbReference>
<dbReference type="OrthoDB" id="1091348at2"/>
<dbReference type="AlphaFoldDB" id="A0A327R2D4"/>
<reference evidence="3 4" key="1">
    <citation type="submission" date="2018-06" db="EMBL/GenBank/DDBJ databases">
        <title>Genomic Encyclopedia of Archaeal and Bacterial Type Strains, Phase II (KMG-II): from individual species to whole genera.</title>
        <authorList>
            <person name="Goeker M."/>
        </authorList>
    </citation>
    <scope>NUCLEOTIDE SEQUENCE [LARGE SCALE GENOMIC DNA]</scope>
    <source>
        <strain evidence="3 4">DSM 23857</strain>
    </source>
</reference>
<keyword evidence="1" id="KW-0802">TPR repeat</keyword>
<proteinExistence type="predicted"/>
<keyword evidence="2" id="KW-0812">Transmembrane</keyword>
<dbReference type="InterPro" id="IPR011990">
    <property type="entry name" value="TPR-like_helical_dom_sf"/>
</dbReference>
<dbReference type="Gene3D" id="1.25.40.10">
    <property type="entry name" value="Tetratricopeptide repeat domain"/>
    <property type="match status" value="1"/>
</dbReference>
<evidence type="ECO:0000313" key="4">
    <source>
        <dbReference type="Proteomes" id="UP000249547"/>
    </source>
</evidence>
<keyword evidence="2" id="KW-1133">Transmembrane helix</keyword>
<keyword evidence="4" id="KW-1185">Reference proteome</keyword>
<name>A0A327R2D4_9BACT</name>
<organism evidence="3 4">
    <name type="scientific">Chitinophaga skermanii</name>
    <dbReference type="NCBI Taxonomy" id="331697"/>
    <lineage>
        <taxon>Bacteria</taxon>
        <taxon>Pseudomonadati</taxon>
        <taxon>Bacteroidota</taxon>
        <taxon>Chitinophagia</taxon>
        <taxon>Chitinophagales</taxon>
        <taxon>Chitinophagaceae</taxon>
        <taxon>Chitinophaga</taxon>
    </lineage>
</organism>
<comment type="caution">
    <text evidence="3">The sequence shown here is derived from an EMBL/GenBank/DDBJ whole genome shotgun (WGS) entry which is preliminary data.</text>
</comment>
<dbReference type="Proteomes" id="UP000249547">
    <property type="component" value="Unassembled WGS sequence"/>
</dbReference>
<evidence type="ECO:0000313" key="3">
    <source>
        <dbReference type="EMBL" id="RAJ10976.1"/>
    </source>
</evidence>
<gene>
    <name evidence="3" type="ORF">LX64_00583</name>
</gene>
<feature type="repeat" description="TPR" evidence="1">
    <location>
        <begin position="130"/>
        <end position="163"/>
    </location>
</feature>
<dbReference type="RefSeq" id="WP_111596083.1">
    <property type="nucleotide sequence ID" value="NZ_QLLL01000001.1"/>
</dbReference>
<keyword evidence="2" id="KW-0472">Membrane</keyword>
<sequence length="244" mass="28180">MNEQDYVYIDQYLSGDMTPEEKAAFEQKLASDPNLQANLVEWQNANDQLKKTLLPDETRDHLRAKLEDHRATYFAQEKVSVRGVRRMVYSAIATAAVIASVLLFAPWNKDITKRYPPVEMSSATERGVASTTAMEKAQAYFNKSKYAEALPYLNEEVQRNPKDAFSLYHRGVAYYQTAQYDLARADLLQIYNGESLFKYEGAFYIGLSYYKQKDKKLCKEWLEKIPSTAANYLKAQRFLKEMKP</sequence>
<dbReference type="PROSITE" id="PS50005">
    <property type="entry name" value="TPR"/>
    <property type="match status" value="1"/>
</dbReference>
<accession>A0A327R2D4</accession>
<dbReference type="EMBL" id="QLLL01000001">
    <property type="protein sequence ID" value="RAJ10976.1"/>
    <property type="molecule type" value="Genomic_DNA"/>
</dbReference>
<evidence type="ECO:0000256" key="2">
    <source>
        <dbReference type="SAM" id="Phobius"/>
    </source>
</evidence>
<dbReference type="InterPro" id="IPR019734">
    <property type="entry name" value="TPR_rpt"/>
</dbReference>
<feature type="transmembrane region" description="Helical" evidence="2">
    <location>
        <begin position="87"/>
        <end position="107"/>
    </location>
</feature>